<name>A0A9D2H3L5_9FIRM</name>
<dbReference type="InterPro" id="IPR036866">
    <property type="entry name" value="RibonucZ/Hydroxyglut_hydro"/>
</dbReference>
<protein>
    <recommendedName>
        <fullName evidence="1">Metallo-beta-lactamase domain-containing protein</fullName>
    </recommendedName>
</protein>
<organism evidence="2 3">
    <name type="scientific">Candidatus Gallimonas gallistercoris</name>
    <dbReference type="NCBI Taxonomy" id="2838602"/>
    <lineage>
        <taxon>Bacteria</taxon>
        <taxon>Bacillati</taxon>
        <taxon>Bacillota</taxon>
        <taxon>Clostridia</taxon>
        <taxon>Candidatus Gallimonas</taxon>
    </lineage>
</organism>
<dbReference type="SUPFAM" id="SSF56281">
    <property type="entry name" value="Metallo-hydrolase/oxidoreductase"/>
    <property type="match status" value="1"/>
</dbReference>
<feature type="domain" description="Metallo-beta-lactamase" evidence="1">
    <location>
        <begin position="64"/>
        <end position="221"/>
    </location>
</feature>
<dbReference type="PANTHER" id="PTHR42663:SF6">
    <property type="entry name" value="HYDROLASE C777.06C-RELATED"/>
    <property type="match status" value="1"/>
</dbReference>
<dbReference type="Pfam" id="PF12706">
    <property type="entry name" value="Lactamase_B_2"/>
    <property type="match status" value="1"/>
</dbReference>
<evidence type="ECO:0000313" key="3">
    <source>
        <dbReference type="Proteomes" id="UP000824221"/>
    </source>
</evidence>
<sequence length="277" mass="31089">MKLKILGSGGGEGYPALFCSCTHCTAARKAGGRSLRTLSQSLIDDELLIDLPADTHMHCLQHGIDLGSIAHLFITHTHGDHYVPNLLDSRGTDFAPVMREKQLHIYGNADVKRCYDGVAQFFPVRREIRENILFHELTPGVTLTIGKYLITPIRAYHALDQVALNYIIDDGKSALLYLVDSGFPKEETWEFLKAYPSAFSCVVMDGTMGVNYYECHMNFQENIVLRERLLAMGKAGEHTRFLTAHITHNHAGLHEEIEAYFRGTGVEPSYDGMELEF</sequence>
<evidence type="ECO:0000313" key="2">
    <source>
        <dbReference type="EMBL" id="HJA02720.1"/>
    </source>
</evidence>
<dbReference type="InterPro" id="IPR001279">
    <property type="entry name" value="Metallo-B-lactamas"/>
</dbReference>
<reference evidence="2" key="2">
    <citation type="submission" date="2021-04" db="EMBL/GenBank/DDBJ databases">
        <authorList>
            <person name="Gilroy R."/>
        </authorList>
    </citation>
    <scope>NUCLEOTIDE SEQUENCE</scope>
    <source>
        <strain evidence="2">CHK156-179</strain>
    </source>
</reference>
<evidence type="ECO:0000259" key="1">
    <source>
        <dbReference type="Pfam" id="PF12706"/>
    </source>
</evidence>
<accession>A0A9D2H3L5</accession>
<gene>
    <name evidence="2" type="ORF">H9797_04995</name>
</gene>
<dbReference type="PANTHER" id="PTHR42663">
    <property type="entry name" value="HYDROLASE C777.06C-RELATED-RELATED"/>
    <property type="match status" value="1"/>
</dbReference>
<proteinExistence type="predicted"/>
<reference evidence="2" key="1">
    <citation type="journal article" date="2021" name="PeerJ">
        <title>Extensive microbial diversity within the chicken gut microbiome revealed by metagenomics and culture.</title>
        <authorList>
            <person name="Gilroy R."/>
            <person name="Ravi A."/>
            <person name="Getino M."/>
            <person name="Pursley I."/>
            <person name="Horton D.L."/>
            <person name="Alikhan N.F."/>
            <person name="Baker D."/>
            <person name="Gharbi K."/>
            <person name="Hall N."/>
            <person name="Watson M."/>
            <person name="Adriaenssens E.M."/>
            <person name="Foster-Nyarko E."/>
            <person name="Jarju S."/>
            <person name="Secka A."/>
            <person name="Antonio M."/>
            <person name="Oren A."/>
            <person name="Chaudhuri R.R."/>
            <person name="La Ragione R."/>
            <person name="Hildebrand F."/>
            <person name="Pallen M.J."/>
        </authorList>
    </citation>
    <scope>NUCLEOTIDE SEQUENCE</scope>
    <source>
        <strain evidence="2">CHK156-179</strain>
    </source>
</reference>
<dbReference type="EMBL" id="DXAJ01000076">
    <property type="protein sequence ID" value="HJA02720.1"/>
    <property type="molecule type" value="Genomic_DNA"/>
</dbReference>
<dbReference type="Gene3D" id="3.60.15.10">
    <property type="entry name" value="Ribonuclease Z/Hydroxyacylglutathione hydrolase-like"/>
    <property type="match status" value="1"/>
</dbReference>
<dbReference type="Proteomes" id="UP000824221">
    <property type="component" value="Unassembled WGS sequence"/>
</dbReference>
<comment type="caution">
    <text evidence="2">The sequence shown here is derived from an EMBL/GenBank/DDBJ whole genome shotgun (WGS) entry which is preliminary data.</text>
</comment>
<dbReference type="AlphaFoldDB" id="A0A9D2H3L5"/>